<dbReference type="AlphaFoldDB" id="A0A286NZL7"/>
<reference evidence="1" key="1">
    <citation type="journal article" date="2018" name="Antimicrob. Agents Chemother.">
        <title>Molecular Characterization of IMP-1-Producing Enterobacter cloacae Complex Isolates in Tokyo.</title>
        <authorList>
            <person name="Aoki K."/>
            <person name="Harada S."/>
            <person name="Yahara K."/>
            <person name="Ishii Y."/>
            <person name="Motooka D."/>
            <person name="Nakamura S."/>
            <person name="Akeda Y."/>
            <person name="Iida T."/>
            <person name="Tomono K."/>
            <person name="Iwata S."/>
            <person name="Moriya K."/>
            <person name="Tateda K."/>
        </authorList>
    </citation>
    <scope>NUCLEOTIDE SEQUENCE</scope>
    <source>
        <strain evidence="1">TUM11043</strain>
        <plasmid evidence="1">pMTY11043_IncHI2</plasmid>
    </source>
</reference>
<keyword evidence="1" id="KW-0614">Plasmid</keyword>
<gene>
    <name evidence="1" type="ORF">TUM11043_00324</name>
</gene>
<sequence>MRVASLVIGDAIRRGGLALDGPVGAAILAHRPDAAGLVFQQGQMGAQGFGRRAGQRRALTGAPALMPELLVLALAAAGRVPDDGCFAAAAAHNVVVSKNIQD</sequence>
<organism evidence="1">
    <name type="scientific">Enterobacter hormaechei</name>
    <dbReference type="NCBI Taxonomy" id="158836"/>
    <lineage>
        <taxon>Bacteria</taxon>
        <taxon>Pseudomonadati</taxon>
        <taxon>Pseudomonadota</taxon>
        <taxon>Gammaproteobacteria</taxon>
        <taxon>Enterobacterales</taxon>
        <taxon>Enterobacteriaceae</taxon>
        <taxon>Enterobacter</taxon>
        <taxon>Enterobacter cloacae complex</taxon>
    </lineage>
</organism>
<name>A0A286NZL7_9ENTR</name>
<proteinExistence type="predicted"/>
<evidence type="ECO:0000313" key="1">
    <source>
        <dbReference type="EMBL" id="BBA26162.1"/>
    </source>
</evidence>
<geneLocation type="plasmid" evidence="1">
    <name>pMTY11043_IncHI2</name>
</geneLocation>
<dbReference type="EMBL" id="AP018352">
    <property type="protein sequence ID" value="BBA26162.1"/>
    <property type="molecule type" value="Genomic_DNA"/>
</dbReference>
<protein>
    <submittedName>
        <fullName evidence="1">Uncharacterized protein</fullName>
    </submittedName>
</protein>
<accession>A0A286NZL7</accession>